<keyword evidence="2" id="KW-0732">Signal</keyword>
<feature type="region of interest" description="Disordered" evidence="1">
    <location>
        <begin position="27"/>
        <end position="55"/>
    </location>
</feature>
<dbReference type="RefSeq" id="WP_206721935.1">
    <property type="nucleotide sequence ID" value="NZ_CP071090.1"/>
</dbReference>
<evidence type="ECO:0000313" key="4">
    <source>
        <dbReference type="Proteomes" id="UP000662747"/>
    </source>
</evidence>
<evidence type="ECO:0008006" key="5">
    <source>
        <dbReference type="Google" id="ProtNLM"/>
    </source>
</evidence>
<proteinExistence type="predicted"/>
<dbReference type="PROSITE" id="PS51257">
    <property type="entry name" value="PROKAR_LIPOPROTEIN"/>
    <property type="match status" value="1"/>
</dbReference>
<keyword evidence="4" id="KW-1185">Reference proteome</keyword>
<protein>
    <recommendedName>
        <fullName evidence="5">Lipoprotein</fullName>
    </recommendedName>
</protein>
<feature type="chain" id="PRO_5046641159" description="Lipoprotein" evidence="2">
    <location>
        <begin position="24"/>
        <end position="441"/>
    </location>
</feature>
<dbReference type="SUPFAM" id="SSF101898">
    <property type="entry name" value="NHL repeat"/>
    <property type="match status" value="1"/>
</dbReference>
<organism evidence="3 4">
    <name type="scientific">Pyxidicoccus parkwayensis</name>
    <dbReference type="NCBI Taxonomy" id="2813578"/>
    <lineage>
        <taxon>Bacteria</taxon>
        <taxon>Pseudomonadati</taxon>
        <taxon>Myxococcota</taxon>
        <taxon>Myxococcia</taxon>
        <taxon>Myxococcales</taxon>
        <taxon>Cystobacterineae</taxon>
        <taxon>Myxococcaceae</taxon>
        <taxon>Pyxidicoccus</taxon>
    </lineage>
</organism>
<dbReference type="EMBL" id="CP071090">
    <property type="protein sequence ID" value="QSQ20355.1"/>
    <property type="molecule type" value="Genomic_DNA"/>
</dbReference>
<gene>
    <name evidence="3" type="ORF">JY651_34590</name>
</gene>
<evidence type="ECO:0000256" key="2">
    <source>
        <dbReference type="SAM" id="SignalP"/>
    </source>
</evidence>
<dbReference type="Proteomes" id="UP000662747">
    <property type="component" value="Chromosome"/>
</dbReference>
<reference evidence="3 4" key="1">
    <citation type="submission" date="2021-02" db="EMBL/GenBank/DDBJ databases">
        <title>De Novo genome assembly of isolated myxobacteria.</title>
        <authorList>
            <person name="Stevens D.C."/>
        </authorList>
    </citation>
    <scope>NUCLEOTIDE SEQUENCE [LARGE SCALE GENOMIC DNA]</scope>
    <source>
        <strain evidence="4">SCPEA02</strain>
    </source>
</reference>
<dbReference type="Gene3D" id="2.80.10.50">
    <property type="match status" value="1"/>
</dbReference>
<sequence>MSRWRAGAVGLALGMCTALGCGAVDESREPVQDEAPVPQVRQEPDAPIPPPPEQLPSAPLWTVQSSLPELQDVAGLDSDGAGGFIVLARTQFVGDSGWTGLGNLVLTRHDAMGMQRWSLTLDVTPGPAGMNVPQSSALAVSSSGDSFVSLQVLGGGTLLLGDASRTGGCFLVKLGPDGTVRWVRIAQADALAADAEGGVVAVTRQGTVARYDAEGVLQWTWTPPARDSLVFTTVAVDAEGNVVAAGNQLVDLSNGAGFILGLSPSGEQRWLRTTPDAAGWANFSDLALLPEGGMLLTGMFKQSFLWGNDRVNQGCGTGAPCFPSPAILAADARGNPRWAMDLDGDSISPRVAVRSDGEALVSWESQCTARLMRLSPAGEVRWRVKESEGPCAQDRLLPRDVAFLRDGTFVSAGLLMGTRTFGEGVRFSADEGDIVLQRMNP</sequence>
<evidence type="ECO:0000256" key="1">
    <source>
        <dbReference type="SAM" id="MobiDB-lite"/>
    </source>
</evidence>
<evidence type="ECO:0000313" key="3">
    <source>
        <dbReference type="EMBL" id="QSQ20355.1"/>
    </source>
</evidence>
<name>A0ABX7NNB3_9BACT</name>
<accession>A0ABX7NNB3</accession>
<feature type="signal peptide" evidence="2">
    <location>
        <begin position="1"/>
        <end position="23"/>
    </location>
</feature>